<comment type="caution">
    <text evidence="1">The sequence shown here is derived from an EMBL/GenBank/DDBJ whole genome shotgun (WGS) entry which is preliminary data.</text>
</comment>
<keyword evidence="2" id="KW-1185">Reference proteome</keyword>
<reference evidence="1 2" key="1">
    <citation type="submission" date="2016-01" db="EMBL/GenBank/DDBJ databases">
        <title>Use of Whole Genome Sequencing to ascertain that Brevibacterium massiliense (Roux, Raoult 2009) is a later heterotypic synonym of Brevibacterium ravenspurgense (Mages 2008).</title>
        <authorList>
            <person name="Bernier A.-M."/>
            <person name="Burdz T."/>
            <person name="Huynh C."/>
            <person name="Pachecho A.L."/>
            <person name="Wiebe D."/>
            <person name="Bonner C."/>
            <person name="Bernard K."/>
        </authorList>
    </citation>
    <scope>NUCLEOTIDE SEQUENCE [LARGE SCALE GENOMIC DNA]</scope>
    <source>
        <strain evidence="1 2">CCUG56047</strain>
    </source>
</reference>
<proteinExistence type="predicted"/>
<accession>A0A150HCA1</accession>
<dbReference type="EMBL" id="LQQC01000002">
    <property type="protein sequence ID" value="KXZ59594.1"/>
    <property type="molecule type" value="Genomic_DNA"/>
</dbReference>
<dbReference type="PATRIC" id="fig|479117.4.peg.62"/>
<dbReference type="AlphaFoldDB" id="A0A150HCA1"/>
<evidence type="ECO:0000313" key="1">
    <source>
        <dbReference type="EMBL" id="KXZ59594.1"/>
    </source>
</evidence>
<gene>
    <name evidence="1" type="ORF">Bravens_00063</name>
</gene>
<name>A0A150HCA1_9MICO</name>
<evidence type="ECO:0000313" key="2">
    <source>
        <dbReference type="Proteomes" id="UP000243589"/>
    </source>
</evidence>
<dbReference type="Proteomes" id="UP000243589">
    <property type="component" value="Unassembled WGS sequence"/>
</dbReference>
<protein>
    <submittedName>
        <fullName evidence="1">Uncharacterized protein</fullName>
    </submittedName>
</protein>
<dbReference type="RefSeq" id="WP_062019321.1">
    <property type="nucleotide sequence ID" value="NZ_JAKRCZ010000008.1"/>
</dbReference>
<organism evidence="1 2">
    <name type="scientific">Brevibacterium ravenspurgense</name>
    <dbReference type="NCBI Taxonomy" id="479117"/>
    <lineage>
        <taxon>Bacteria</taxon>
        <taxon>Bacillati</taxon>
        <taxon>Actinomycetota</taxon>
        <taxon>Actinomycetes</taxon>
        <taxon>Micrococcales</taxon>
        <taxon>Brevibacteriaceae</taxon>
        <taxon>Brevibacterium</taxon>
    </lineage>
</organism>
<sequence length="112" mass="13054">MSEFDDVNRYLESMYRVFYSLLAIADESRGREPRRVYTPFEQEPSLFFDDAYSAVVDAGVIIEDDELLAEAVAIGNEFLEVLEEEGTEEDRFNFSYYFDPFVELHRKAGKLV</sequence>